<evidence type="ECO:0000256" key="3">
    <source>
        <dbReference type="ARBA" id="ARBA00022588"/>
    </source>
</evidence>
<dbReference type="PROSITE" id="PS50240">
    <property type="entry name" value="TRYPSIN_DOM"/>
    <property type="match status" value="1"/>
</dbReference>
<dbReference type="VEuPathDB" id="VectorBase:AALB20_028639"/>
<dbReference type="PANTHER" id="PTHR24256">
    <property type="entry name" value="TRYPTASE-RELATED"/>
    <property type="match status" value="1"/>
</dbReference>
<dbReference type="Pfam" id="PF00089">
    <property type="entry name" value="Trypsin"/>
    <property type="match status" value="1"/>
</dbReference>
<keyword evidence="6" id="KW-1015">Disulfide bond</keyword>
<keyword evidence="3" id="KW-0399">Innate immunity</keyword>
<organism evidence="9 10">
    <name type="scientific">Anopheles albimanus</name>
    <name type="common">New world malaria mosquito</name>
    <dbReference type="NCBI Taxonomy" id="7167"/>
    <lineage>
        <taxon>Eukaryota</taxon>
        <taxon>Metazoa</taxon>
        <taxon>Ecdysozoa</taxon>
        <taxon>Arthropoda</taxon>
        <taxon>Hexapoda</taxon>
        <taxon>Insecta</taxon>
        <taxon>Pterygota</taxon>
        <taxon>Neoptera</taxon>
        <taxon>Endopterygota</taxon>
        <taxon>Diptera</taxon>
        <taxon>Nematocera</taxon>
        <taxon>Culicoidea</taxon>
        <taxon>Culicidae</taxon>
        <taxon>Anophelinae</taxon>
        <taxon>Anopheles</taxon>
    </lineage>
</organism>
<comment type="similarity">
    <text evidence="8">Belongs to the peptidase S1 family. CLIP subfamily.</text>
</comment>
<evidence type="ECO:0000256" key="6">
    <source>
        <dbReference type="ARBA" id="ARBA00023157"/>
    </source>
</evidence>
<evidence type="ECO:0000256" key="2">
    <source>
        <dbReference type="ARBA" id="ARBA00022525"/>
    </source>
</evidence>
<dbReference type="GO" id="GO:0005576">
    <property type="term" value="C:extracellular region"/>
    <property type="evidence" value="ECO:0007669"/>
    <property type="project" value="UniProtKB-SubCell"/>
</dbReference>
<dbReference type="Gene3D" id="2.40.10.10">
    <property type="entry name" value="Trypsin-like serine proteases"/>
    <property type="match status" value="1"/>
</dbReference>
<keyword evidence="5" id="KW-0391">Immunity</keyword>
<keyword evidence="7" id="KW-0325">Glycoprotein</keyword>
<dbReference type="InterPro" id="IPR051487">
    <property type="entry name" value="Ser/Thr_Proteases_Immune/Dev"/>
</dbReference>
<evidence type="ECO:0000256" key="5">
    <source>
        <dbReference type="ARBA" id="ARBA00022859"/>
    </source>
</evidence>
<dbReference type="SMART" id="SM00020">
    <property type="entry name" value="Tryp_SPc"/>
    <property type="match status" value="1"/>
</dbReference>
<dbReference type="GO" id="GO:0045087">
    <property type="term" value="P:innate immune response"/>
    <property type="evidence" value="ECO:0007669"/>
    <property type="project" value="UniProtKB-KW"/>
</dbReference>
<dbReference type="InterPro" id="IPR001254">
    <property type="entry name" value="Trypsin_dom"/>
</dbReference>
<keyword evidence="10" id="KW-1185">Reference proteome</keyword>
<dbReference type="RefSeq" id="XP_035790059.1">
    <property type="nucleotide sequence ID" value="XM_035934166.1"/>
</dbReference>
<sequence length="370" mass="39083">MRSTLFAALLVGLTLQCFGSPLQPSPGTGRRLTLPTSQKTPRIRGGVPVGPTEIPYAAGLMIQQPLGNRFCGGSLVSVNYVLTAASCFLNPGATTVLLGASNMTIVDDIVQASEVIIHQAFAASQNLNDIALVRLARPAILTDYIRLARLPNWRQADSQFTNQLATVSGWGALGQNAQEILPLNSLRRVNGSIISNTACNLQFFGGISDDHVCIATSNGSPCQGDQGGPLTVQDADGGQTVIGIHSFISNLGCDLEWPAVFSRVTRFLAWIEANSDVTIRSDFDFQPTPPDATATPFPTTPTIPITTTIATPSVTTPVTTVTPSVSETTTEQGTPFPTTNQPTTLGTPTPAAVTLLPHIPPHRTGRPIVH</sequence>
<reference evidence="9 10" key="1">
    <citation type="journal article" date="2017" name="G3 (Bethesda)">
        <title>The Physical Genome Mapping of Anopheles albimanus Corrected Scaffold Misassemblies and Identified Interarm Rearrangements in Genus Anopheles.</title>
        <authorList>
            <person name="Artemov G.N."/>
            <person name="Peery A.N."/>
            <person name="Jiang X."/>
            <person name="Tu Z."/>
            <person name="Stegniy V.N."/>
            <person name="Sharakhova M.V."/>
            <person name="Sharakhov I.V."/>
        </authorList>
    </citation>
    <scope>NUCLEOTIDE SEQUENCE [LARGE SCALE GENOMIC DNA]</scope>
    <source>
        <strain evidence="9 10">ALBI9_A</strain>
    </source>
</reference>
<dbReference type="GeneID" id="118465721"/>
<protein>
    <submittedName>
        <fullName evidence="9">Uncharacterized protein</fullName>
    </submittedName>
</protein>
<dbReference type="STRING" id="7167.A0A182FC92"/>
<dbReference type="PRINTS" id="PR00722">
    <property type="entry name" value="CHYMOTRYPSIN"/>
</dbReference>
<keyword evidence="4" id="KW-0732">Signal</keyword>
<comment type="subcellular location">
    <subcellularLocation>
        <location evidence="1">Secreted</location>
    </subcellularLocation>
</comment>
<dbReference type="SUPFAM" id="SSF50494">
    <property type="entry name" value="Trypsin-like serine proteases"/>
    <property type="match status" value="1"/>
</dbReference>
<keyword evidence="2" id="KW-0964">Secreted</keyword>
<proteinExistence type="inferred from homology"/>
<name>A0A182FC92_ANOAL</name>
<evidence type="ECO:0000313" key="9">
    <source>
        <dbReference type="EnsemblMetazoa" id="AALB004126-PA"/>
    </source>
</evidence>
<evidence type="ECO:0000313" key="10">
    <source>
        <dbReference type="Proteomes" id="UP000069272"/>
    </source>
</evidence>
<dbReference type="InterPro" id="IPR001314">
    <property type="entry name" value="Peptidase_S1A"/>
</dbReference>
<reference evidence="9" key="2">
    <citation type="submission" date="2022-08" db="UniProtKB">
        <authorList>
            <consortium name="EnsemblMetazoa"/>
        </authorList>
    </citation>
    <scope>IDENTIFICATION</scope>
    <source>
        <strain evidence="9">STECLA/ALBI9_A</strain>
    </source>
</reference>
<dbReference type="Proteomes" id="UP000069272">
    <property type="component" value="Chromosome 3L"/>
</dbReference>
<dbReference type="VEuPathDB" id="VectorBase:AALB004126"/>
<dbReference type="InterPro" id="IPR009003">
    <property type="entry name" value="Peptidase_S1_PA"/>
</dbReference>
<dbReference type="KEGG" id="aali:118465721"/>
<accession>A0A182FC92</accession>
<dbReference type="AlphaFoldDB" id="A0A182FC92"/>
<evidence type="ECO:0000256" key="1">
    <source>
        <dbReference type="ARBA" id="ARBA00004613"/>
    </source>
</evidence>
<dbReference type="GO" id="GO:0004252">
    <property type="term" value="F:serine-type endopeptidase activity"/>
    <property type="evidence" value="ECO:0007669"/>
    <property type="project" value="InterPro"/>
</dbReference>
<dbReference type="GO" id="GO:0006508">
    <property type="term" value="P:proteolysis"/>
    <property type="evidence" value="ECO:0007669"/>
    <property type="project" value="InterPro"/>
</dbReference>
<dbReference type="OrthoDB" id="5565075at2759"/>
<evidence type="ECO:0000256" key="4">
    <source>
        <dbReference type="ARBA" id="ARBA00022729"/>
    </source>
</evidence>
<evidence type="ECO:0000256" key="8">
    <source>
        <dbReference type="ARBA" id="ARBA00024195"/>
    </source>
</evidence>
<dbReference type="CDD" id="cd00190">
    <property type="entry name" value="Tryp_SPc"/>
    <property type="match status" value="1"/>
</dbReference>
<evidence type="ECO:0000256" key="7">
    <source>
        <dbReference type="ARBA" id="ARBA00023180"/>
    </source>
</evidence>
<dbReference type="EnsemblMetazoa" id="AALB004126-RA">
    <property type="protein sequence ID" value="AALB004126-PA"/>
    <property type="gene ID" value="AALB004126"/>
</dbReference>
<dbReference type="InterPro" id="IPR043504">
    <property type="entry name" value="Peptidase_S1_PA_chymotrypsin"/>
</dbReference>